<reference evidence="3" key="1">
    <citation type="submission" date="2017-01" db="EMBL/GenBank/DDBJ databases">
        <title>Comparative genomics of anhydrobiosis in the tardigrade Hypsibius dujardini.</title>
        <authorList>
            <person name="Yoshida Y."/>
            <person name="Koutsovoulos G."/>
            <person name="Laetsch D."/>
            <person name="Stevens L."/>
            <person name="Kumar S."/>
            <person name="Horikawa D."/>
            <person name="Ishino K."/>
            <person name="Komine S."/>
            <person name="Tomita M."/>
            <person name="Blaxter M."/>
            <person name="Arakawa K."/>
        </authorList>
    </citation>
    <scope>NUCLEOTIDE SEQUENCE [LARGE SCALE GENOMIC DNA]</scope>
    <source>
        <strain evidence="3">Z151</strain>
    </source>
</reference>
<name>A0A1W0WII4_HYPEX</name>
<proteinExistence type="predicted"/>
<accession>A0A1W0WII4</accession>
<organism evidence="2 3">
    <name type="scientific">Hypsibius exemplaris</name>
    <name type="common">Freshwater tardigrade</name>
    <dbReference type="NCBI Taxonomy" id="2072580"/>
    <lineage>
        <taxon>Eukaryota</taxon>
        <taxon>Metazoa</taxon>
        <taxon>Ecdysozoa</taxon>
        <taxon>Tardigrada</taxon>
        <taxon>Eutardigrada</taxon>
        <taxon>Parachela</taxon>
        <taxon>Hypsibioidea</taxon>
        <taxon>Hypsibiidae</taxon>
        <taxon>Hypsibius</taxon>
    </lineage>
</organism>
<feature type="compositionally biased region" description="Basic and acidic residues" evidence="1">
    <location>
        <begin position="85"/>
        <end position="94"/>
    </location>
</feature>
<comment type="caution">
    <text evidence="2">The sequence shown here is derived from an EMBL/GenBank/DDBJ whole genome shotgun (WGS) entry which is preliminary data.</text>
</comment>
<feature type="region of interest" description="Disordered" evidence="1">
    <location>
        <begin position="52"/>
        <end position="117"/>
    </location>
</feature>
<feature type="compositionally biased region" description="Polar residues" evidence="1">
    <location>
        <begin position="56"/>
        <end position="68"/>
    </location>
</feature>
<dbReference type="AlphaFoldDB" id="A0A1W0WII4"/>
<evidence type="ECO:0000313" key="3">
    <source>
        <dbReference type="Proteomes" id="UP000192578"/>
    </source>
</evidence>
<dbReference type="EMBL" id="MTYJ01000095">
    <property type="protein sequence ID" value="OQV14996.1"/>
    <property type="molecule type" value="Genomic_DNA"/>
</dbReference>
<evidence type="ECO:0000256" key="1">
    <source>
        <dbReference type="SAM" id="MobiDB-lite"/>
    </source>
</evidence>
<dbReference type="Proteomes" id="UP000192578">
    <property type="component" value="Unassembled WGS sequence"/>
</dbReference>
<feature type="compositionally biased region" description="Polar residues" evidence="1">
    <location>
        <begin position="96"/>
        <end position="116"/>
    </location>
</feature>
<protein>
    <submittedName>
        <fullName evidence="2">Uncharacterized protein</fullName>
    </submittedName>
</protein>
<keyword evidence="3" id="KW-1185">Reference proteome</keyword>
<gene>
    <name evidence="2" type="ORF">BV898_10756</name>
</gene>
<evidence type="ECO:0000313" key="2">
    <source>
        <dbReference type="EMBL" id="OQV14996.1"/>
    </source>
</evidence>
<sequence>MLLGKRQFAHYVGILSRHRSLRELPEFAVIRRYDVSVGNRVDWGYVSSDDDDNGLTRASQKRTGSFLSTPVEDPPKRSATLKRTPVRDSGERKRSMSLSTLTKASPNPKKQSTLLSSVKEADRNSLFDFSNEEESRVLADYPCEQLEFSTMDLVSQDAPKDGSDIELGDSAGRRDRIILNYDNWDEQYEEKGPFQPSRNLTEQSVLVIEPYTDLPSACYGLEEPALSTNFNLSDITAEMENSAPSM</sequence>